<dbReference type="GO" id="GO:0003743">
    <property type="term" value="F:translation initiation factor activity"/>
    <property type="evidence" value="ECO:0007669"/>
    <property type="project" value="UniProtKB-UniRule"/>
</dbReference>
<feature type="transmembrane region" description="Helical" evidence="10">
    <location>
        <begin position="447"/>
        <end position="470"/>
    </location>
</feature>
<dbReference type="PANTHER" id="PTHR13605:SF4">
    <property type="entry name" value="ER MEMBRANE PROTEIN COMPLEX SUBUNIT 7"/>
    <property type="match status" value="1"/>
</dbReference>
<evidence type="ECO:0000256" key="3">
    <source>
        <dbReference type="ARBA" id="ARBA00022540"/>
    </source>
</evidence>
<dbReference type="GO" id="GO:0033290">
    <property type="term" value="C:eukaryotic 48S preinitiation complex"/>
    <property type="evidence" value="ECO:0007669"/>
    <property type="project" value="UniProtKB-UniRule"/>
</dbReference>
<evidence type="ECO:0000256" key="7">
    <source>
        <dbReference type="ARBA" id="ARBA00022989"/>
    </source>
</evidence>
<dbReference type="GO" id="GO:0016282">
    <property type="term" value="C:eukaryotic 43S preinitiation complex"/>
    <property type="evidence" value="ECO:0007669"/>
    <property type="project" value="UniProtKB-UniRule"/>
</dbReference>
<dbReference type="PANTHER" id="PTHR13605">
    <property type="entry name" value="ER MEMBRANE PROTEIN COMPLEX SUBUNIT 7"/>
    <property type="match status" value="1"/>
</dbReference>
<sequence length="522" mass="58201">MSSTPTNSTSPTTAAVATTSTAATAALTIQNIDEQIVADYNSSKLDVVQIDGIVVMKIIKQCKEHLPELVPGQLLGLDLGTTLEVSNCFPFPNPRDSDEGDSSEGIAEYQLEMMRFLREVNIDSNTVGWYTPTYLNSFFNESVIETQFNYQATINQKCVVLVYDPIKTSQGTLSLRCYRLTQPFMALFKDQEFSREKLDSANLNFNDIFEQIPIKIHNSQLINALLYELETSDSMTSNFDRLNIGNNIYLEKVLEGMTDCVDSLSQELSKVAGYQRNFQQHQLQRNSFIQKKALDGQKASEAEIASHLAAVLKPLPNPPSKLTSLLLSNQINNYCEQIHSFCDGKIVAPNLNADIPIKVRLVNTLDTEIIIEQIPSKDGSFSFFNVPAGSYVLDVDNLRYVYKPHKVEVGSKSNSIKIRNDNNTIVSTPITLQPVAISNYFQQHVPFSILGFLSNPMFMMMGITGILVVVMPYMTNAIENDEEAKEAFKLNAPDMVQKVPEWHSLQISQKSLPSSSPTASSK</sequence>
<dbReference type="InterPro" id="IPR039163">
    <property type="entry name" value="EMC7"/>
</dbReference>
<dbReference type="STRING" id="1054147.F4Q0V8"/>
<dbReference type="InterPro" id="IPR027524">
    <property type="entry name" value="eIF3h"/>
</dbReference>
<dbReference type="InterPro" id="IPR045810">
    <property type="entry name" value="eIF3h_C"/>
</dbReference>
<dbReference type="Pfam" id="PF01398">
    <property type="entry name" value="JAB"/>
    <property type="match status" value="1"/>
</dbReference>
<dbReference type="CDD" id="cd08065">
    <property type="entry name" value="MPN_eIF3h"/>
    <property type="match status" value="1"/>
</dbReference>
<evidence type="ECO:0000256" key="10">
    <source>
        <dbReference type="SAM" id="Phobius"/>
    </source>
</evidence>
<dbReference type="GeneID" id="14870471"/>
<dbReference type="GO" id="GO:0001732">
    <property type="term" value="P:formation of cytoplasmic translation initiation complex"/>
    <property type="evidence" value="ECO:0007669"/>
    <property type="project" value="UniProtKB-UniRule"/>
</dbReference>
<keyword evidence="3 9" id="KW-0396">Initiation factor</keyword>
<evidence type="ECO:0000256" key="8">
    <source>
        <dbReference type="ARBA" id="ARBA00023136"/>
    </source>
</evidence>
<accession>F4Q0V8</accession>
<dbReference type="SMART" id="SM00232">
    <property type="entry name" value="JAB_MPN"/>
    <property type="match status" value="1"/>
</dbReference>
<dbReference type="RefSeq" id="XP_004366363.1">
    <property type="nucleotide sequence ID" value="XM_004366306.1"/>
</dbReference>
<evidence type="ECO:0000256" key="1">
    <source>
        <dbReference type="ARBA" id="ARBA00004167"/>
    </source>
</evidence>
<evidence type="ECO:0000256" key="4">
    <source>
        <dbReference type="ARBA" id="ARBA00022692"/>
    </source>
</evidence>
<dbReference type="OrthoDB" id="10265695at2759"/>
<dbReference type="HAMAP" id="MF_03007">
    <property type="entry name" value="eIF3h"/>
    <property type="match status" value="1"/>
</dbReference>
<evidence type="ECO:0000256" key="5">
    <source>
        <dbReference type="ARBA" id="ARBA00022729"/>
    </source>
</evidence>
<dbReference type="Pfam" id="PF09430">
    <property type="entry name" value="EMC7_beta-sandw"/>
    <property type="match status" value="1"/>
</dbReference>
<comment type="subcellular location">
    <subcellularLocation>
        <location evidence="9">Cytoplasm</location>
    </subcellularLocation>
    <subcellularLocation>
        <location evidence="1">Membrane</location>
        <topology evidence="1">Single-pass membrane protein</topology>
    </subcellularLocation>
</comment>
<comment type="subunit">
    <text evidence="9">Component of the eukaryotic translation initiation factor 3 (eIF-3) complex.</text>
</comment>
<dbReference type="InterPro" id="IPR019008">
    <property type="entry name" value="Beta_sandwich_EMC7"/>
</dbReference>
<dbReference type="EMBL" id="GL883018">
    <property type="protein sequence ID" value="EGG18459.1"/>
    <property type="molecule type" value="Genomic_DNA"/>
</dbReference>
<evidence type="ECO:0000313" key="13">
    <source>
        <dbReference type="Proteomes" id="UP000007797"/>
    </source>
</evidence>
<keyword evidence="5" id="KW-0732">Signal</keyword>
<dbReference type="KEGG" id="dfa:DFA_03953"/>
<protein>
    <recommendedName>
        <fullName evidence="9">Eukaryotic translation initiation factor 3 subunit H</fullName>
        <shortName evidence="9">eIF3h</shortName>
    </recommendedName>
</protein>
<evidence type="ECO:0000256" key="2">
    <source>
        <dbReference type="ARBA" id="ARBA00022490"/>
    </source>
</evidence>
<evidence type="ECO:0000256" key="9">
    <source>
        <dbReference type="HAMAP-Rule" id="MF_03007"/>
    </source>
</evidence>
<dbReference type="GO" id="GO:0072546">
    <property type="term" value="C:EMC complex"/>
    <property type="evidence" value="ECO:0007669"/>
    <property type="project" value="TreeGrafter"/>
</dbReference>
<dbReference type="AlphaFoldDB" id="F4Q0V8"/>
<comment type="function">
    <text evidence="9">Component of the eukaryotic translation initiation factor 3 (eIF-3) complex, which is involved in protein synthesis of a specialized repertoire of mRNAs and, together with other initiation factors, stimulates binding of mRNA and methionyl-tRNAi to the 40S ribosome. The eIF-3 complex specifically targets and initiates translation of a subset of mRNAs involved in cell proliferation.</text>
</comment>
<dbReference type="GO" id="GO:0005852">
    <property type="term" value="C:eukaryotic translation initiation factor 3 complex"/>
    <property type="evidence" value="ECO:0007669"/>
    <property type="project" value="UniProtKB-UniRule"/>
</dbReference>
<reference evidence="13" key="1">
    <citation type="journal article" date="2011" name="Genome Res.">
        <title>Phylogeny-wide analysis of social amoeba genomes highlights ancient origins for complex intercellular communication.</title>
        <authorList>
            <person name="Heidel A.J."/>
            <person name="Lawal H.M."/>
            <person name="Felder M."/>
            <person name="Schilde C."/>
            <person name="Helps N.R."/>
            <person name="Tunggal B."/>
            <person name="Rivero F."/>
            <person name="John U."/>
            <person name="Schleicher M."/>
            <person name="Eichinger L."/>
            <person name="Platzer M."/>
            <person name="Noegel A.A."/>
            <person name="Schaap P."/>
            <person name="Gloeckner G."/>
        </authorList>
    </citation>
    <scope>NUCLEOTIDE SEQUENCE [LARGE SCALE GENOMIC DNA]</scope>
    <source>
        <strain evidence="13">SH3</strain>
    </source>
</reference>
<dbReference type="InterPro" id="IPR037518">
    <property type="entry name" value="MPN"/>
</dbReference>
<keyword evidence="8 10" id="KW-0472">Membrane</keyword>
<keyword evidence="6 9" id="KW-0648">Protein biosynthesis</keyword>
<dbReference type="FunFam" id="3.40.140.10:FF:000052">
    <property type="entry name" value="Eukaryotic translation initiation factor 3 subunit H"/>
    <property type="match status" value="1"/>
</dbReference>
<keyword evidence="4 10" id="KW-0812">Transmembrane</keyword>
<dbReference type="Pfam" id="PF19445">
    <property type="entry name" value="eIF3h_C"/>
    <property type="match status" value="1"/>
</dbReference>
<dbReference type="GO" id="GO:0008237">
    <property type="term" value="F:metallopeptidase activity"/>
    <property type="evidence" value="ECO:0007669"/>
    <property type="project" value="InterPro"/>
</dbReference>
<keyword evidence="2 9" id="KW-0963">Cytoplasm</keyword>
<dbReference type="PROSITE" id="PS50249">
    <property type="entry name" value="MPN"/>
    <property type="match status" value="1"/>
</dbReference>
<dbReference type="InterPro" id="IPR000555">
    <property type="entry name" value="JAMM/MPN+_dom"/>
</dbReference>
<keyword evidence="13" id="KW-1185">Reference proteome</keyword>
<organism evidence="12 13">
    <name type="scientific">Cavenderia fasciculata</name>
    <name type="common">Slime mold</name>
    <name type="synonym">Dictyostelium fasciculatum</name>
    <dbReference type="NCBI Taxonomy" id="261658"/>
    <lineage>
        <taxon>Eukaryota</taxon>
        <taxon>Amoebozoa</taxon>
        <taxon>Evosea</taxon>
        <taxon>Eumycetozoa</taxon>
        <taxon>Dictyostelia</taxon>
        <taxon>Acytosteliales</taxon>
        <taxon>Cavenderiaceae</taxon>
        <taxon>Cavenderia</taxon>
    </lineage>
</organism>
<gene>
    <name evidence="12" type="primary">eIF3s3</name>
    <name evidence="12" type="ORF">DFA_03953</name>
</gene>
<evidence type="ECO:0000256" key="6">
    <source>
        <dbReference type="ARBA" id="ARBA00022917"/>
    </source>
</evidence>
<dbReference type="Proteomes" id="UP000007797">
    <property type="component" value="Unassembled WGS sequence"/>
</dbReference>
<keyword evidence="7 10" id="KW-1133">Transmembrane helix</keyword>
<dbReference type="Gene3D" id="3.40.140.10">
    <property type="entry name" value="Cytidine Deaminase, domain 2"/>
    <property type="match status" value="1"/>
</dbReference>
<comment type="similarity">
    <text evidence="9">Belongs to the eIF-3 subunit H family.</text>
</comment>
<proteinExistence type="inferred from homology"/>
<name>F4Q0V8_CACFS</name>
<feature type="domain" description="MPN" evidence="11">
    <location>
        <begin position="48"/>
        <end position="184"/>
    </location>
</feature>
<evidence type="ECO:0000259" key="11">
    <source>
        <dbReference type="PROSITE" id="PS50249"/>
    </source>
</evidence>
<evidence type="ECO:0000313" key="12">
    <source>
        <dbReference type="EMBL" id="EGG18459.1"/>
    </source>
</evidence>